<reference evidence="3" key="1">
    <citation type="submission" date="2020-10" db="EMBL/GenBank/DDBJ databases">
        <authorList>
            <person name="Gilroy R."/>
        </authorList>
    </citation>
    <scope>NUCLEOTIDE SEQUENCE</scope>
    <source>
        <strain evidence="3">15467</strain>
    </source>
</reference>
<dbReference type="Proteomes" id="UP000823635">
    <property type="component" value="Unassembled WGS sequence"/>
</dbReference>
<feature type="domain" description="Fibronectin type-III" evidence="2">
    <location>
        <begin position="212"/>
        <end position="305"/>
    </location>
</feature>
<evidence type="ECO:0000259" key="2">
    <source>
        <dbReference type="PROSITE" id="PS50853"/>
    </source>
</evidence>
<reference evidence="3" key="2">
    <citation type="journal article" date="2021" name="PeerJ">
        <title>Extensive microbial diversity within the chicken gut microbiome revealed by metagenomics and culture.</title>
        <authorList>
            <person name="Gilroy R."/>
            <person name="Ravi A."/>
            <person name="Getino M."/>
            <person name="Pursley I."/>
            <person name="Horton D.L."/>
            <person name="Alikhan N.F."/>
            <person name="Baker D."/>
            <person name="Gharbi K."/>
            <person name="Hall N."/>
            <person name="Watson M."/>
            <person name="Adriaenssens E.M."/>
            <person name="Foster-Nyarko E."/>
            <person name="Jarju S."/>
            <person name="Secka A."/>
            <person name="Antonio M."/>
            <person name="Oren A."/>
            <person name="Chaudhuri R.R."/>
            <person name="La Ragione R."/>
            <person name="Hildebrand F."/>
            <person name="Pallen M.J."/>
        </authorList>
    </citation>
    <scope>NUCLEOTIDE SEQUENCE</scope>
    <source>
        <strain evidence="3">15467</strain>
    </source>
</reference>
<proteinExistence type="predicted"/>
<organism evidence="3 4">
    <name type="scientific">Candidatus Egerieousia excrementavium</name>
    <dbReference type="NCBI Taxonomy" id="2840778"/>
    <lineage>
        <taxon>Bacteria</taxon>
        <taxon>Pseudomonadati</taxon>
        <taxon>Bacteroidota</taxon>
        <taxon>Bacteroidia</taxon>
        <taxon>Bacteroidales</taxon>
        <taxon>Candidatus Egerieousia</taxon>
    </lineage>
</organism>
<dbReference type="Pfam" id="PF09471">
    <property type="entry name" value="Peptidase_M64"/>
    <property type="match status" value="1"/>
</dbReference>
<evidence type="ECO:0000256" key="1">
    <source>
        <dbReference type="SAM" id="SignalP"/>
    </source>
</evidence>
<gene>
    <name evidence="3" type="ORF">IAC68_01580</name>
</gene>
<dbReference type="InterPro" id="IPR036116">
    <property type="entry name" value="FN3_sf"/>
</dbReference>
<comment type="caution">
    <text evidence="3">The sequence shown here is derived from an EMBL/GenBank/DDBJ whole genome shotgun (WGS) entry which is preliminary data.</text>
</comment>
<accession>A0A9D9DL40</accession>
<dbReference type="InterPro" id="IPR019026">
    <property type="entry name" value="Peptidase_M64_IgA"/>
</dbReference>
<dbReference type="PROSITE" id="PS50853">
    <property type="entry name" value="FN3"/>
    <property type="match status" value="1"/>
</dbReference>
<dbReference type="InterPro" id="IPR013783">
    <property type="entry name" value="Ig-like_fold"/>
</dbReference>
<name>A0A9D9DL40_9BACT</name>
<dbReference type="Gene3D" id="2.60.40.10">
    <property type="entry name" value="Immunoglobulins"/>
    <property type="match status" value="3"/>
</dbReference>
<sequence length="640" mass="70808">MKRIFFILAIAAVAAILPGCTANEDPTLEISITEMTLTQAGETETVEISSGSDWIATYDSKALQVTPNSGKGGKTTTVTIELLSENATASDVKNTITVVAGKLSGTITVIQPGVSINISPESLSFSNMGEEKSFTVTANCQWSINTTDLPSWITSVTPTEGDSDATVTVATSANTNRKDTNTHQLRIEYSTSYTSIALYQEPAPNVPPTAAVPEEPADNATGVSIVPLFKWQESTDQEGDSITYTVMCSTDGTNWWTLYTGAENEFKCTTALTPDTQYFYKIISDDGCNDGTTESEVYTFTTGQKDAYQDGEYEEYMVSSKPNPIVLVFTGDGYIAEDHKYAGVFDEDIETAIEALFAIEPYKSYRDYFTVYKLAAYSQERGTDNVASGTYSETVYSTKIEGGNSTGIECDYDAVFAKATKIPGVKEEGLTVCVVINYDFYAGTCSMWFKEDYTKNSSIAMITKNETNYPGDYMTKFENTVRHELGGHGFAFLFDEYFYPENGAATQADRDDLENLQDNYNVGLNLSATSERTLVPWARFFDTEGYSHVGIYDGGYTFMSGIWRSEYMSCMIDNREYFNSQSRYLIVKRILDMCGEEFTFETFLAKDIEKTDNTGYAAYTRSRVPFEAAKPLAPPVIHIR</sequence>
<keyword evidence="1" id="KW-0732">Signal</keyword>
<dbReference type="GO" id="GO:0008237">
    <property type="term" value="F:metallopeptidase activity"/>
    <property type="evidence" value="ECO:0007669"/>
    <property type="project" value="InterPro"/>
</dbReference>
<feature type="chain" id="PRO_5039040844" description="Fibronectin type-III domain-containing protein" evidence="1">
    <location>
        <begin position="23"/>
        <end position="640"/>
    </location>
</feature>
<dbReference type="CDD" id="cd14948">
    <property type="entry name" value="BACON"/>
    <property type="match status" value="2"/>
</dbReference>
<feature type="signal peptide" evidence="1">
    <location>
        <begin position="1"/>
        <end position="22"/>
    </location>
</feature>
<evidence type="ECO:0000313" key="3">
    <source>
        <dbReference type="EMBL" id="MBO8428610.1"/>
    </source>
</evidence>
<dbReference type="InterPro" id="IPR003961">
    <property type="entry name" value="FN3_dom"/>
</dbReference>
<dbReference type="SUPFAM" id="SSF49265">
    <property type="entry name" value="Fibronectin type III"/>
    <property type="match status" value="1"/>
</dbReference>
<evidence type="ECO:0000313" key="4">
    <source>
        <dbReference type="Proteomes" id="UP000823635"/>
    </source>
</evidence>
<dbReference type="Gene3D" id="3.40.390.10">
    <property type="entry name" value="Collagenase (Catalytic Domain)"/>
    <property type="match status" value="1"/>
</dbReference>
<dbReference type="EMBL" id="JADINB010000036">
    <property type="protein sequence ID" value="MBO8428610.1"/>
    <property type="molecule type" value="Genomic_DNA"/>
</dbReference>
<dbReference type="InterPro" id="IPR024079">
    <property type="entry name" value="MetalloPept_cat_dom_sf"/>
</dbReference>
<dbReference type="AlphaFoldDB" id="A0A9D9DL40"/>
<dbReference type="InterPro" id="IPR024361">
    <property type="entry name" value="BACON"/>
</dbReference>
<protein>
    <recommendedName>
        <fullName evidence="2">Fibronectin type-III domain-containing protein</fullName>
    </recommendedName>
</protein>